<feature type="region of interest" description="Disordered" evidence="1">
    <location>
        <begin position="32"/>
        <end position="59"/>
    </location>
</feature>
<evidence type="ECO:0008006" key="5">
    <source>
        <dbReference type="Google" id="ProtNLM"/>
    </source>
</evidence>
<keyword evidence="2" id="KW-0472">Membrane</keyword>
<dbReference type="VEuPathDB" id="ToxoDB:CSUI_007788"/>
<dbReference type="GeneID" id="94431142"/>
<feature type="transmembrane region" description="Helical" evidence="2">
    <location>
        <begin position="123"/>
        <end position="144"/>
    </location>
</feature>
<sequence length="187" mass="19472">MALIYLVTIVTGIILGAYLLLSAAHLSDKISAKSAETSNTTEPVTSPTTIEALTPSNTSKTVTTSNTEAKMIATIKHYHKVGGKILGYTLVIGSLLAVARASTLAEFEVGSDDSIPVQARRSLLMKNLVRPLLFFLIVGVSAALGQPRISGPTAPYVLEVFAILVALFLAGLRVPLLAAAGATPASL</sequence>
<dbReference type="EMBL" id="MIGC01004183">
    <property type="protein sequence ID" value="PHJ18391.1"/>
    <property type="molecule type" value="Genomic_DNA"/>
</dbReference>
<keyword evidence="2" id="KW-0812">Transmembrane</keyword>
<evidence type="ECO:0000313" key="4">
    <source>
        <dbReference type="Proteomes" id="UP000221165"/>
    </source>
</evidence>
<dbReference type="RefSeq" id="XP_067920098.1">
    <property type="nucleotide sequence ID" value="XM_068067931.1"/>
</dbReference>
<dbReference type="Proteomes" id="UP000221165">
    <property type="component" value="Unassembled WGS sequence"/>
</dbReference>
<evidence type="ECO:0000313" key="3">
    <source>
        <dbReference type="EMBL" id="PHJ18391.1"/>
    </source>
</evidence>
<accession>A0A2C6JSU7</accession>
<feature type="transmembrane region" description="Helical" evidence="2">
    <location>
        <begin position="6"/>
        <end position="26"/>
    </location>
</feature>
<organism evidence="3 4">
    <name type="scientific">Cystoisospora suis</name>
    <dbReference type="NCBI Taxonomy" id="483139"/>
    <lineage>
        <taxon>Eukaryota</taxon>
        <taxon>Sar</taxon>
        <taxon>Alveolata</taxon>
        <taxon>Apicomplexa</taxon>
        <taxon>Conoidasida</taxon>
        <taxon>Coccidia</taxon>
        <taxon>Eucoccidiorida</taxon>
        <taxon>Eimeriorina</taxon>
        <taxon>Sarcocystidae</taxon>
        <taxon>Cystoisospora</taxon>
    </lineage>
</organism>
<keyword evidence="4" id="KW-1185">Reference proteome</keyword>
<feature type="transmembrane region" description="Helical" evidence="2">
    <location>
        <begin position="156"/>
        <end position="178"/>
    </location>
</feature>
<evidence type="ECO:0000256" key="1">
    <source>
        <dbReference type="SAM" id="MobiDB-lite"/>
    </source>
</evidence>
<feature type="compositionally biased region" description="Polar residues" evidence="1">
    <location>
        <begin position="34"/>
        <end position="51"/>
    </location>
</feature>
<name>A0A2C6JSU7_9APIC</name>
<proteinExistence type="predicted"/>
<evidence type="ECO:0000256" key="2">
    <source>
        <dbReference type="SAM" id="Phobius"/>
    </source>
</evidence>
<comment type="caution">
    <text evidence="3">The sequence shown here is derived from an EMBL/GenBank/DDBJ whole genome shotgun (WGS) entry which is preliminary data.</text>
</comment>
<gene>
    <name evidence="3" type="ORF">CSUI_007788</name>
</gene>
<keyword evidence="2" id="KW-1133">Transmembrane helix</keyword>
<reference evidence="3 4" key="1">
    <citation type="journal article" date="2017" name="Int. J. Parasitol.">
        <title>The genome of the protozoan parasite Cystoisospora suis and a reverse vaccinology approach to identify vaccine candidates.</title>
        <authorList>
            <person name="Palmieri N."/>
            <person name="Shrestha A."/>
            <person name="Ruttkowski B."/>
            <person name="Beck T."/>
            <person name="Vogl C."/>
            <person name="Tomley F."/>
            <person name="Blake D.P."/>
            <person name="Joachim A."/>
        </authorList>
    </citation>
    <scope>NUCLEOTIDE SEQUENCE [LARGE SCALE GENOMIC DNA]</scope>
    <source>
        <strain evidence="3 4">Wien I</strain>
    </source>
</reference>
<protein>
    <recommendedName>
        <fullName evidence="5">Transmembrane protein</fullName>
    </recommendedName>
</protein>
<dbReference type="AlphaFoldDB" id="A0A2C6JSU7"/>